<evidence type="ECO:0000256" key="1">
    <source>
        <dbReference type="ARBA" id="ARBA00022603"/>
    </source>
</evidence>
<sequence>MTLATLPDHSSEGAAAHPSAPGERRLLPAPKPNSATVEARWIRLGPWYAMFPLDFAYEMIQRYTRPGDRVLDPFMGRGTTLAAASALGRIGLGSEINPVAWIYAATKLQAAPKDAVLARLEEIIRLVPAFRIEEVTDLPEAIPEFFEWAFHPEVLKFLLVAREHLDWQENATDRSLMALILLDLHGNEEKSFSNQMRQTKSMSPDYSVAWWREKGLVPRNKDVGAMLQRKIEWRYKFGVITGDRQTRALFGDSTETLKRLKPRIEAKHQLLLTSPPYYGLVNYNRDQWLRRWMLGGPWSNTTRGSNKHERDFANQEDYRQLLLDIFAISRRLLKPDATIVVRTDARKFTLDTTKSVLSTVFPEWNMEENASPFKDPTQTRLFGDRESKPGEVDLILTRHVTL</sequence>
<keyword evidence="2" id="KW-0808">Transferase</keyword>
<dbReference type="RefSeq" id="WP_345464114.1">
    <property type="nucleotide sequence ID" value="NZ_BAABRP010000005.1"/>
</dbReference>
<protein>
    <recommendedName>
        <fullName evidence="5">DNA methylase N-4/N-6 domain-containing protein</fullName>
    </recommendedName>
</protein>
<dbReference type="PRINTS" id="PR00506">
    <property type="entry name" value="D21N6MTFRASE"/>
</dbReference>
<keyword evidence="3" id="KW-0949">S-adenosyl-L-methionine</keyword>
<evidence type="ECO:0000259" key="5">
    <source>
        <dbReference type="Pfam" id="PF01555"/>
    </source>
</evidence>
<evidence type="ECO:0000313" key="7">
    <source>
        <dbReference type="Proteomes" id="UP001401887"/>
    </source>
</evidence>
<evidence type="ECO:0000256" key="2">
    <source>
        <dbReference type="ARBA" id="ARBA00022679"/>
    </source>
</evidence>
<gene>
    <name evidence="6" type="ORF">Dcar01_01802</name>
</gene>
<keyword evidence="1" id="KW-0489">Methyltransferase</keyword>
<evidence type="ECO:0000256" key="3">
    <source>
        <dbReference type="ARBA" id="ARBA00022691"/>
    </source>
</evidence>
<proteinExistence type="predicted"/>
<comment type="caution">
    <text evidence="6">The sequence shown here is derived from an EMBL/GenBank/DDBJ whole genome shotgun (WGS) entry which is preliminary data.</text>
</comment>
<keyword evidence="7" id="KW-1185">Reference proteome</keyword>
<name>A0ABP9W6T4_9DEIO</name>
<dbReference type="InterPro" id="IPR002941">
    <property type="entry name" value="DNA_methylase_N4/N6"/>
</dbReference>
<reference evidence="6 7" key="1">
    <citation type="submission" date="2024-02" db="EMBL/GenBank/DDBJ databases">
        <title>Deinococcus carri NBRC 110142.</title>
        <authorList>
            <person name="Ichikawa N."/>
            <person name="Katano-Makiyama Y."/>
            <person name="Hidaka K."/>
        </authorList>
    </citation>
    <scope>NUCLEOTIDE SEQUENCE [LARGE SCALE GENOMIC DNA]</scope>
    <source>
        <strain evidence="6 7">NBRC 110142</strain>
    </source>
</reference>
<evidence type="ECO:0000256" key="4">
    <source>
        <dbReference type="SAM" id="MobiDB-lite"/>
    </source>
</evidence>
<dbReference type="SUPFAM" id="SSF53335">
    <property type="entry name" value="S-adenosyl-L-methionine-dependent methyltransferases"/>
    <property type="match status" value="2"/>
</dbReference>
<organism evidence="6 7">
    <name type="scientific">Deinococcus carri</name>
    <dbReference type="NCBI Taxonomy" id="1211323"/>
    <lineage>
        <taxon>Bacteria</taxon>
        <taxon>Thermotogati</taxon>
        <taxon>Deinococcota</taxon>
        <taxon>Deinococci</taxon>
        <taxon>Deinococcales</taxon>
        <taxon>Deinococcaceae</taxon>
        <taxon>Deinococcus</taxon>
    </lineage>
</organism>
<dbReference type="Pfam" id="PF01555">
    <property type="entry name" value="N6_N4_Mtase"/>
    <property type="match status" value="1"/>
</dbReference>
<feature type="domain" description="DNA methylase N-4/N-6" evidence="5">
    <location>
        <begin position="48"/>
        <end position="98"/>
    </location>
</feature>
<dbReference type="InterPro" id="IPR029063">
    <property type="entry name" value="SAM-dependent_MTases_sf"/>
</dbReference>
<dbReference type="InterPro" id="IPR002295">
    <property type="entry name" value="N4/N6-MTase_EcoPI_Mod-like"/>
</dbReference>
<feature type="region of interest" description="Disordered" evidence="4">
    <location>
        <begin position="1"/>
        <end position="31"/>
    </location>
</feature>
<dbReference type="EMBL" id="BAABRP010000005">
    <property type="protein sequence ID" value="GAA5513076.1"/>
    <property type="molecule type" value="Genomic_DNA"/>
</dbReference>
<accession>A0ABP9W6T4</accession>
<evidence type="ECO:0000313" key="6">
    <source>
        <dbReference type="EMBL" id="GAA5513076.1"/>
    </source>
</evidence>
<dbReference type="Gene3D" id="3.40.50.150">
    <property type="entry name" value="Vaccinia Virus protein VP39"/>
    <property type="match status" value="2"/>
</dbReference>
<dbReference type="Proteomes" id="UP001401887">
    <property type="component" value="Unassembled WGS sequence"/>
</dbReference>